<name>Q1HTU7_9POXV</name>
<organism evidence="1">
    <name type="scientific">Squirrelpox virus</name>
    <dbReference type="NCBI Taxonomy" id="240426"/>
    <lineage>
        <taxon>Viruses</taxon>
        <taxon>Varidnaviria</taxon>
        <taxon>Bamfordvirae</taxon>
        <taxon>Nucleocytoviricota</taxon>
        <taxon>Pokkesviricetes</taxon>
        <taxon>Chitovirales</taxon>
        <taxon>Poxviridae</taxon>
        <taxon>Chordopoxvirinae</taxon>
        <taxon>Sciuripoxvirus</taxon>
        <taxon>Sciuripoxvirus squirrelpox</taxon>
    </lineage>
</organism>
<reference evidence="1" key="1">
    <citation type="journal article" date="2006" name="J. Gen. Virol.">
        <title>Genomic characterization of a novel poxvirus contributing to the decline of the red squirrel (Sciurus vulgaris) in the UK.</title>
        <authorList>
            <person name="McInnes C.J."/>
            <person name="Wood A.R."/>
            <person name="Thomas K."/>
            <person name="Sainsbury A.W."/>
            <person name="Gurnell J."/>
            <person name="Dein F.J."/>
            <person name="Nettleton P.F."/>
        </authorList>
    </citation>
    <scope>NUCLEOTIDE SEQUENCE</scope>
    <source>
        <strain evidence="1">1296/99</strain>
    </source>
</reference>
<dbReference type="EMBL" id="AH015635">
    <property type="protein sequence ID" value="ABD51439.1"/>
    <property type="molecule type" value="Genomic_DNA"/>
</dbReference>
<evidence type="ECO:0000313" key="1">
    <source>
        <dbReference type="EMBL" id="ABD51439.1"/>
    </source>
</evidence>
<accession>Q1HTU7</accession>
<sequence>MIFVNPIKGKDKIIIRVVRGAPQVARWAGPRIPLPICVPEPCGPAWATPLRNLRARTTRRGETVPDAAARGTCEKPRKKGEWKHYPDRGEWRRVPLERLSKKVEVESETSSLSSWSSSWPGDFSSSSVDSISSAASTNRRIRALACRRPHVTHHRTTPFYVPYRVDCTAHDHTHDSVPVVDEEDTDREAADVVRSPSVLSLTSVASVAF</sequence>
<protein>
    <submittedName>
        <fullName evidence="1">I3L</fullName>
    </submittedName>
</protein>
<proteinExistence type="predicted"/>
<gene>
    <name evidence="1" type="primary">I3L</name>
</gene>